<dbReference type="EMBL" id="VIWT01000001">
    <property type="protein sequence ID" value="TWF96368.1"/>
    <property type="molecule type" value="Genomic_DNA"/>
</dbReference>
<feature type="region of interest" description="Disordered" evidence="1">
    <location>
        <begin position="83"/>
        <end position="124"/>
    </location>
</feature>
<protein>
    <submittedName>
        <fullName evidence="2">Uncharacterized protein</fullName>
    </submittedName>
</protein>
<accession>A0A561UAI6</accession>
<keyword evidence="3" id="KW-1185">Reference proteome</keyword>
<proteinExistence type="predicted"/>
<sequence length="124" mass="13080">MTVGAGAAVWAMTKAEEATRRLTPDSLSGTAARGALRAGDAARRFALDVRAGMTEREEQLRADLGLDGTAVVEPRVRRPLVGRAIEAAPGASRSAALPPSRSTTTPQIIASTPRQLDQRRGQHP</sequence>
<name>A0A561UAI6_9ACTN</name>
<gene>
    <name evidence="2" type="ORF">FHX73_11133</name>
</gene>
<organism evidence="2 3">
    <name type="scientific">Kitasatospora viridis</name>
    <dbReference type="NCBI Taxonomy" id="281105"/>
    <lineage>
        <taxon>Bacteria</taxon>
        <taxon>Bacillati</taxon>
        <taxon>Actinomycetota</taxon>
        <taxon>Actinomycetes</taxon>
        <taxon>Kitasatosporales</taxon>
        <taxon>Streptomycetaceae</taxon>
        <taxon>Kitasatospora</taxon>
    </lineage>
</organism>
<feature type="compositionally biased region" description="Low complexity" evidence="1">
    <location>
        <begin position="87"/>
        <end position="102"/>
    </location>
</feature>
<evidence type="ECO:0000313" key="3">
    <source>
        <dbReference type="Proteomes" id="UP000317940"/>
    </source>
</evidence>
<evidence type="ECO:0000256" key="1">
    <source>
        <dbReference type="SAM" id="MobiDB-lite"/>
    </source>
</evidence>
<evidence type="ECO:0000313" key="2">
    <source>
        <dbReference type="EMBL" id="TWF96368.1"/>
    </source>
</evidence>
<reference evidence="2 3" key="1">
    <citation type="submission" date="2019-06" db="EMBL/GenBank/DDBJ databases">
        <title>Sequencing the genomes of 1000 actinobacteria strains.</title>
        <authorList>
            <person name="Klenk H.-P."/>
        </authorList>
    </citation>
    <scope>NUCLEOTIDE SEQUENCE [LARGE SCALE GENOMIC DNA]</scope>
    <source>
        <strain evidence="2 3">DSM 44826</strain>
    </source>
</reference>
<comment type="caution">
    <text evidence="2">The sequence shown here is derived from an EMBL/GenBank/DDBJ whole genome shotgun (WGS) entry which is preliminary data.</text>
</comment>
<dbReference type="Proteomes" id="UP000317940">
    <property type="component" value="Unassembled WGS sequence"/>
</dbReference>
<dbReference type="AlphaFoldDB" id="A0A561UAI6"/>
<feature type="compositionally biased region" description="Polar residues" evidence="1">
    <location>
        <begin position="103"/>
        <end position="115"/>
    </location>
</feature>